<feature type="compositionally biased region" description="Basic and acidic residues" evidence="1">
    <location>
        <begin position="12"/>
        <end position="28"/>
    </location>
</feature>
<organism evidence="2 3">
    <name type="scientific">Limosa lapponica baueri</name>
    <dbReference type="NCBI Taxonomy" id="1758121"/>
    <lineage>
        <taxon>Eukaryota</taxon>
        <taxon>Metazoa</taxon>
        <taxon>Chordata</taxon>
        <taxon>Craniata</taxon>
        <taxon>Vertebrata</taxon>
        <taxon>Euteleostomi</taxon>
        <taxon>Archelosauria</taxon>
        <taxon>Archosauria</taxon>
        <taxon>Dinosauria</taxon>
        <taxon>Saurischia</taxon>
        <taxon>Theropoda</taxon>
        <taxon>Coelurosauria</taxon>
        <taxon>Aves</taxon>
        <taxon>Neognathae</taxon>
        <taxon>Neoaves</taxon>
        <taxon>Charadriiformes</taxon>
        <taxon>Scolopacidae</taxon>
        <taxon>Limosa</taxon>
    </lineage>
</organism>
<evidence type="ECO:0000256" key="1">
    <source>
        <dbReference type="SAM" id="MobiDB-lite"/>
    </source>
</evidence>
<dbReference type="EMBL" id="KZ505907">
    <property type="protein sequence ID" value="PKU43396.1"/>
    <property type="molecule type" value="Genomic_DNA"/>
</dbReference>
<dbReference type="Proteomes" id="UP000233556">
    <property type="component" value="Unassembled WGS sequence"/>
</dbReference>
<proteinExistence type="predicted"/>
<reference evidence="3" key="2">
    <citation type="submission" date="2017-12" db="EMBL/GenBank/DDBJ databases">
        <title>Genome sequence of the Bar-tailed Godwit (Limosa lapponica baueri).</title>
        <authorList>
            <person name="Lima N.C.B."/>
            <person name="Parody-Merino A.M."/>
            <person name="Battley P.F."/>
            <person name="Fidler A.E."/>
            <person name="Prosdocimi F."/>
        </authorList>
    </citation>
    <scope>NUCLEOTIDE SEQUENCE [LARGE SCALE GENOMIC DNA]</scope>
</reference>
<evidence type="ECO:0000313" key="3">
    <source>
        <dbReference type="Proteomes" id="UP000233556"/>
    </source>
</evidence>
<evidence type="ECO:0000313" key="2">
    <source>
        <dbReference type="EMBL" id="PKU43396.1"/>
    </source>
</evidence>
<sequence>MANGLSVPSHNAKAERNDSETQRNDYGHAKKKTPTCGYVLKERKEGLEREKEVSDLPKRIRMKREGSVPYATPSAYLNVRKGYFEGEKENKSISVNMMVNFEMTNAIPKGVAET</sequence>
<feature type="region of interest" description="Disordered" evidence="1">
    <location>
        <begin position="1"/>
        <end position="35"/>
    </location>
</feature>
<accession>A0A2I0UBF1</accession>
<protein>
    <submittedName>
        <fullName evidence="2">Uncharacterized protein</fullName>
    </submittedName>
</protein>
<dbReference type="AlphaFoldDB" id="A0A2I0UBF1"/>
<keyword evidence="3" id="KW-1185">Reference proteome</keyword>
<reference evidence="3" key="1">
    <citation type="submission" date="2017-11" db="EMBL/GenBank/DDBJ databases">
        <authorList>
            <person name="Lima N.C."/>
            <person name="Parody-Merino A.M."/>
            <person name="Battley P.F."/>
            <person name="Fidler A.E."/>
            <person name="Prosdocimi F."/>
        </authorList>
    </citation>
    <scope>NUCLEOTIDE SEQUENCE [LARGE SCALE GENOMIC DNA]</scope>
</reference>
<gene>
    <name evidence="2" type="ORF">llap_6302</name>
</gene>
<name>A0A2I0UBF1_LIMLA</name>